<dbReference type="GO" id="GO:0003677">
    <property type="term" value="F:DNA binding"/>
    <property type="evidence" value="ECO:0007669"/>
    <property type="project" value="InterPro"/>
</dbReference>
<dbReference type="Pfam" id="PF04542">
    <property type="entry name" value="Sigma70_r2"/>
    <property type="match status" value="1"/>
</dbReference>
<dbReference type="InterPro" id="IPR014284">
    <property type="entry name" value="RNA_pol_sigma-70_dom"/>
</dbReference>
<keyword evidence="2" id="KW-0805">Transcription regulation</keyword>
<reference evidence="7" key="2">
    <citation type="journal article" date="2021" name="Microbiome">
        <title>Successional dynamics and alternative stable states in a saline activated sludge microbial community over 9 years.</title>
        <authorList>
            <person name="Wang Y."/>
            <person name="Ye J."/>
            <person name="Ju F."/>
            <person name="Liu L."/>
            <person name="Boyd J.A."/>
            <person name="Deng Y."/>
            <person name="Parks D.H."/>
            <person name="Jiang X."/>
            <person name="Yin X."/>
            <person name="Woodcroft B.J."/>
            <person name="Tyson G.W."/>
            <person name="Hugenholtz P."/>
            <person name="Polz M.F."/>
            <person name="Zhang T."/>
        </authorList>
    </citation>
    <scope>NUCLEOTIDE SEQUENCE</scope>
    <source>
        <strain evidence="7">HKST-UBA02</strain>
    </source>
</reference>
<dbReference type="Proteomes" id="UP000739538">
    <property type="component" value="Unassembled WGS sequence"/>
</dbReference>
<gene>
    <name evidence="7" type="ORF">KDA27_05000</name>
</gene>
<dbReference type="Gene3D" id="1.10.1740.10">
    <property type="match status" value="1"/>
</dbReference>
<dbReference type="InterPro" id="IPR036388">
    <property type="entry name" value="WH-like_DNA-bd_sf"/>
</dbReference>
<feature type="domain" description="RNA polymerase sigma-70 region 2" evidence="5">
    <location>
        <begin position="36"/>
        <end position="103"/>
    </location>
</feature>
<dbReference type="EMBL" id="JAGQHS010000016">
    <property type="protein sequence ID" value="MCA9755138.1"/>
    <property type="molecule type" value="Genomic_DNA"/>
</dbReference>
<keyword evidence="3" id="KW-0731">Sigma factor</keyword>
<dbReference type="InterPro" id="IPR013249">
    <property type="entry name" value="RNA_pol_sigma70_r4_t2"/>
</dbReference>
<dbReference type="GO" id="GO:0006352">
    <property type="term" value="P:DNA-templated transcription initiation"/>
    <property type="evidence" value="ECO:0007669"/>
    <property type="project" value="InterPro"/>
</dbReference>
<comment type="similarity">
    <text evidence="1">Belongs to the sigma-70 factor family. ECF subfamily.</text>
</comment>
<dbReference type="NCBIfam" id="TIGR02937">
    <property type="entry name" value="sigma70-ECF"/>
    <property type="match status" value="1"/>
</dbReference>
<evidence type="ECO:0000259" key="6">
    <source>
        <dbReference type="Pfam" id="PF08281"/>
    </source>
</evidence>
<evidence type="ECO:0000256" key="4">
    <source>
        <dbReference type="ARBA" id="ARBA00023163"/>
    </source>
</evidence>
<evidence type="ECO:0000259" key="5">
    <source>
        <dbReference type="Pfam" id="PF04542"/>
    </source>
</evidence>
<dbReference type="PANTHER" id="PTHR43133">
    <property type="entry name" value="RNA POLYMERASE ECF-TYPE SIGMA FACTO"/>
    <property type="match status" value="1"/>
</dbReference>
<dbReference type="PANTHER" id="PTHR43133:SF51">
    <property type="entry name" value="RNA POLYMERASE SIGMA FACTOR"/>
    <property type="match status" value="1"/>
</dbReference>
<dbReference type="SUPFAM" id="SSF88659">
    <property type="entry name" value="Sigma3 and sigma4 domains of RNA polymerase sigma factors"/>
    <property type="match status" value="1"/>
</dbReference>
<reference evidence="7" key="1">
    <citation type="submission" date="2020-04" db="EMBL/GenBank/DDBJ databases">
        <authorList>
            <person name="Zhang T."/>
        </authorList>
    </citation>
    <scope>NUCLEOTIDE SEQUENCE</scope>
    <source>
        <strain evidence="7">HKST-UBA02</strain>
    </source>
</reference>
<dbReference type="Pfam" id="PF08281">
    <property type="entry name" value="Sigma70_r4_2"/>
    <property type="match status" value="1"/>
</dbReference>
<dbReference type="InterPro" id="IPR013324">
    <property type="entry name" value="RNA_pol_sigma_r3/r4-like"/>
</dbReference>
<comment type="caution">
    <text evidence="7">The sequence shown here is derived from an EMBL/GenBank/DDBJ whole genome shotgun (WGS) entry which is preliminary data.</text>
</comment>
<organism evidence="7 8">
    <name type="scientific">Eiseniibacteriota bacterium</name>
    <dbReference type="NCBI Taxonomy" id="2212470"/>
    <lineage>
        <taxon>Bacteria</taxon>
        <taxon>Candidatus Eiseniibacteriota</taxon>
    </lineage>
</organism>
<evidence type="ECO:0000256" key="1">
    <source>
        <dbReference type="ARBA" id="ARBA00010641"/>
    </source>
</evidence>
<evidence type="ECO:0000256" key="2">
    <source>
        <dbReference type="ARBA" id="ARBA00023015"/>
    </source>
</evidence>
<dbReference type="InterPro" id="IPR039425">
    <property type="entry name" value="RNA_pol_sigma-70-like"/>
</dbReference>
<evidence type="ECO:0000313" key="7">
    <source>
        <dbReference type="EMBL" id="MCA9755138.1"/>
    </source>
</evidence>
<dbReference type="CDD" id="cd06171">
    <property type="entry name" value="Sigma70_r4"/>
    <property type="match status" value="1"/>
</dbReference>
<feature type="domain" description="RNA polymerase sigma factor 70 region 4 type 2" evidence="6">
    <location>
        <begin position="142"/>
        <end position="194"/>
    </location>
</feature>
<evidence type="ECO:0000256" key="3">
    <source>
        <dbReference type="ARBA" id="ARBA00023082"/>
    </source>
</evidence>
<sequence length="209" mass="24132">MPLTEKKSNPPVFSALPDEALMEHVVRGSEAAFAALVDRYRNRIINLVSRFISDRDRAQEIAQEVFLRIYVHRERYRPNGKFSTWMYTIAVNLAKNEIRRRVRSKGVVSLDKLIEVAGDSGKFVADPTQKPDRRLHQREVQEYVEEALKRLPEKFREVIVLRDIQQLSYEEIEEVLGIPGGTVRSRINRARTSLQEMLGDLVEGGIDEL</sequence>
<dbReference type="InterPro" id="IPR007627">
    <property type="entry name" value="RNA_pol_sigma70_r2"/>
</dbReference>
<protein>
    <submittedName>
        <fullName evidence="7">Sigma-70 family RNA polymerase sigma factor</fullName>
    </submittedName>
</protein>
<dbReference type="GO" id="GO:0016987">
    <property type="term" value="F:sigma factor activity"/>
    <property type="evidence" value="ECO:0007669"/>
    <property type="project" value="UniProtKB-KW"/>
</dbReference>
<keyword evidence="4" id="KW-0804">Transcription</keyword>
<proteinExistence type="inferred from homology"/>
<accession>A0A956SEA4</accession>
<dbReference type="Gene3D" id="1.10.10.10">
    <property type="entry name" value="Winged helix-like DNA-binding domain superfamily/Winged helix DNA-binding domain"/>
    <property type="match status" value="1"/>
</dbReference>
<evidence type="ECO:0000313" key="8">
    <source>
        <dbReference type="Proteomes" id="UP000739538"/>
    </source>
</evidence>
<dbReference type="InterPro" id="IPR013325">
    <property type="entry name" value="RNA_pol_sigma_r2"/>
</dbReference>
<name>A0A956SEA4_UNCEI</name>
<dbReference type="AlphaFoldDB" id="A0A956SEA4"/>
<dbReference type="SUPFAM" id="SSF88946">
    <property type="entry name" value="Sigma2 domain of RNA polymerase sigma factors"/>
    <property type="match status" value="1"/>
</dbReference>